<evidence type="ECO:0000313" key="1">
    <source>
        <dbReference type="EMBL" id="ALI36307.1"/>
    </source>
</evidence>
<gene>
    <name evidence="1" type="ORF">NMY3_02106</name>
</gene>
<dbReference type="Proteomes" id="UP000058925">
    <property type="component" value="Chromosome"/>
</dbReference>
<sequence>MDHLGSNNQLDKMKPLNYFLAIAEETIKKETLIGKTSLLIISQFHLLAGI</sequence>
<protein>
    <submittedName>
        <fullName evidence="1">Uncharacterized protein</fullName>
    </submittedName>
</protein>
<name>A0A654LZ90_9ARCH</name>
<accession>A0A654LZ90</accession>
<evidence type="ECO:0000313" key="2">
    <source>
        <dbReference type="Proteomes" id="UP000058925"/>
    </source>
</evidence>
<dbReference type="EMBL" id="CP012850">
    <property type="protein sequence ID" value="ALI36307.1"/>
    <property type="molecule type" value="Genomic_DNA"/>
</dbReference>
<dbReference type="KEGG" id="taa:NMY3_02106"/>
<keyword evidence="2" id="KW-1185">Reference proteome</keyword>
<dbReference type="GeneID" id="68929763"/>
<organism evidence="1 2">
    <name type="scientific">Candidatus Nitrosocosmicus oleophilus</name>
    <dbReference type="NCBI Taxonomy" id="1353260"/>
    <lineage>
        <taxon>Archaea</taxon>
        <taxon>Nitrososphaerota</taxon>
        <taxon>Nitrososphaeria</taxon>
        <taxon>Nitrososphaerales</taxon>
        <taxon>Nitrososphaeraceae</taxon>
        <taxon>Candidatus Nitrosocosmicus</taxon>
    </lineage>
</organism>
<proteinExistence type="predicted"/>
<dbReference type="RefSeq" id="WP_231099976.1">
    <property type="nucleotide sequence ID" value="NZ_CP012850.1"/>
</dbReference>
<reference evidence="2" key="1">
    <citation type="submission" date="2015-10" db="EMBL/GenBank/DDBJ databases">
        <title>Niche specialization of a soil ammonia-oxidizing archaeon, Candidatus Nitrosocosmicus oleophilus.</title>
        <authorList>
            <person name="Jung M.-Y."/>
            <person name="Rhee S.-K."/>
        </authorList>
    </citation>
    <scope>NUCLEOTIDE SEQUENCE [LARGE SCALE GENOMIC DNA]</scope>
    <source>
        <strain evidence="2">MY3</strain>
    </source>
</reference>
<dbReference type="AlphaFoldDB" id="A0A654LZ90"/>